<keyword evidence="1" id="KW-1133">Transmembrane helix</keyword>
<dbReference type="InterPro" id="IPR043968">
    <property type="entry name" value="SGNH"/>
</dbReference>
<keyword evidence="1" id="KW-0472">Membrane</keyword>
<keyword evidence="4" id="KW-0808">Transferase</keyword>
<feature type="transmembrane region" description="Helical" evidence="1">
    <location>
        <begin position="57"/>
        <end position="78"/>
    </location>
</feature>
<feature type="transmembrane region" description="Helical" evidence="1">
    <location>
        <begin position="99"/>
        <end position="118"/>
    </location>
</feature>
<protein>
    <submittedName>
        <fullName evidence="4">Acyltransferase family protein</fullName>
        <ecNumber evidence="4">2.3.1.-</ecNumber>
    </submittedName>
</protein>
<evidence type="ECO:0000313" key="4">
    <source>
        <dbReference type="EMBL" id="MFC4068651.1"/>
    </source>
</evidence>
<dbReference type="EMBL" id="JBHSBL010000019">
    <property type="protein sequence ID" value="MFC4068651.1"/>
    <property type="molecule type" value="Genomic_DNA"/>
</dbReference>
<keyword evidence="5" id="KW-1185">Reference proteome</keyword>
<evidence type="ECO:0000259" key="2">
    <source>
        <dbReference type="Pfam" id="PF01757"/>
    </source>
</evidence>
<comment type="caution">
    <text evidence="4">The sequence shown here is derived from an EMBL/GenBank/DDBJ whole genome shotgun (WGS) entry which is preliminary data.</text>
</comment>
<dbReference type="GO" id="GO:0016746">
    <property type="term" value="F:acyltransferase activity"/>
    <property type="evidence" value="ECO:0007669"/>
    <property type="project" value="UniProtKB-KW"/>
</dbReference>
<feature type="transmembrane region" description="Helical" evidence="1">
    <location>
        <begin position="375"/>
        <end position="395"/>
    </location>
</feature>
<organism evidence="4 5">
    <name type="scientific">Actinoplanes subglobosus</name>
    <dbReference type="NCBI Taxonomy" id="1547892"/>
    <lineage>
        <taxon>Bacteria</taxon>
        <taxon>Bacillati</taxon>
        <taxon>Actinomycetota</taxon>
        <taxon>Actinomycetes</taxon>
        <taxon>Micromonosporales</taxon>
        <taxon>Micromonosporaceae</taxon>
        <taxon>Actinoplanes</taxon>
    </lineage>
</organism>
<feature type="domain" description="Acyltransferase 3" evidence="2">
    <location>
        <begin position="33"/>
        <end position="359"/>
    </location>
</feature>
<dbReference type="PANTHER" id="PTHR23028:SF53">
    <property type="entry name" value="ACYL_TRANSF_3 DOMAIN-CONTAINING PROTEIN"/>
    <property type="match status" value="1"/>
</dbReference>
<proteinExistence type="predicted"/>
<feature type="transmembrane region" description="Helical" evidence="1">
    <location>
        <begin position="276"/>
        <end position="298"/>
    </location>
</feature>
<evidence type="ECO:0000256" key="1">
    <source>
        <dbReference type="SAM" id="Phobius"/>
    </source>
</evidence>
<sequence>MTTPTTVPLPAVEITTRRLTPPPAPLRRFRPDVQGLRAVAVLLVLLYHADVPGFGGGYVGVDVFFVISGYLITGNLLGEITRRRRIAFAEFYVRRARRLLLPAAIVAVTTLVAAAVVLPPLRVRSLTWDAILTAVYGLNVRLAIDGVDYQNATDPPSPLQHFWSLAVEEQFYLVWPLLIAAVVLAGRRYWRAWLCVAVAGATVASLVVSQILVRDDAPLAYFSLQSRAWELGLGALVAVGRRQCASLPRPVREVSVVAGLAAIVAAGLVYDDSTAFPGWNALLPVLGTAAVIVGGSGVPTLGERLLTPRPMQWAGTLSYPWYLWHWPPMIIVPALAGHDLGWPAKVALSAGALGLALLTHLAVERPVARARVSRAGWIAIAALLTATVCVTALLVRLRADVELGVLTADDRANRPAALFAPDSAADPFTGATSGPVEPGVLDAVRDTPRHPAECIVDLKDTSSPPCLVDPSGNPTTAAPDRDRIVLIGDSHAGQWYPAVQAVAASHGWSTEILTKAGCPLPELTVNNSALKRRYSECDTWRTNTLARLAEEPAPRMVFVSALNWYAQGPELIAGWRATLSRLAAPGVPLVYLTDTPTPTVDVPACLSGSLPDWDECAFSRTDGLRADPLGRPDTATSLGLAAVVEVNSYLCPGTGRQCPAVRGGVTLYRDASHLTDTAMTLLTPAIRHQLKAAGLPG</sequence>
<feature type="transmembrane region" description="Helical" evidence="1">
    <location>
        <begin position="342"/>
        <end position="363"/>
    </location>
</feature>
<dbReference type="Pfam" id="PF01757">
    <property type="entry name" value="Acyl_transf_3"/>
    <property type="match status" value="1"/>
</dbReference>
<reference evidence="5" key="1">
    <citation type="journal article" date="2019" name="Int. J. Syst. Evol. Microbiol.">
        <title>The Global Catalogue of Microorganisms (GCM) 10K type strain sequencing project: providing services to taxonomists for standard genome sequencing and annotation.</title>
        <authorList>
            <consortium name="The Broad Institute Genomics Platform"/>
            <consortium name="The Broad Institute Genome Sequencing Center for Infectious Disease"/>
            <person name="Wu L."/>
            <person name="Ma J."/>
        </authorList>
    </citation>
    <scope>NUCLEOTIDE SEQUENCE [LARGE SCALE GENOMIC DNA]</scope>
    <source>
        <strain evidence="5">TBRC 5832</strain>
    </source>
</reference>
<gene>
    <name evidence="4" type="ORF">ACFO0C_27295</name>
</gene>
<evidence type="ECO:0000259" key="3">
    <source>
        <dbReference type="Pfam" id="PF19040"/>
    </source>
</evidence>
<evidence type="ECO:0000313" key="5">
    <source>
        <dbReference type="Proteomes" id="UP001595867"/>
    </source>
</evidence>
<dbReference type="InterPro" id="IPR002656">
    <property type="entry name" value="Acyl_transf_3_dom"/>
</dbReference>
<name>A0ABV8IZC5_9ACTN</name>
<dbReference type="Pfam" id="PF19040">
    <property type="entry name" value="SGNH"/>
    <property type="match status" value="1"/>
</dbReference>
<feature type="transmembrane region" description="Helical" evidence="1">
    <location>
        <begin position="193"/>
        <end position="213"/>
    </location>
</feature>
<dbReference type="Proteomes" id="UP001595867">
    <property type="component" value="Unassembled WGS sequence"/>
</dbReference>
<dbReference type="InterPro" id="IPR050879">
    <property type="entry name" value="Acyltransferase_3"/>
</dbReference>
<feature type="domain" description="SGNH" evidence="3">
    <location>
        <begin position="464"/>
        <end position="686"/>
    </location>
</feature>
<dbReference type="RefSeq" id="WP_378069542.1">
    <property type="nucleotide sequence ID" value="NZ_JBHSBL010000019.1"/>
</dbReference>
<feature type="transmembrane region" description="Helical" evidence="1">
    <location>
        <begin position="170"/>
        <end position="186"/>
    </location>
</feature>
<feature type="transmembrane region" description="Helical" evidence="1">
    <location>
        <begin position="319"/>
        <end position="336"/>
    </location>
</feature>
<dbReference type="EC" id="2.3.1.-" evidence="4"/>
<dbReference type="PANTHER" id="PTHR23028">
    <property type="entry name" value="ACETYLTRANSFERASE"/>
    <property type="match status" value="1"/>
</dbReference>
<accession>A0ABV8IZC5</accession>
<keyword evidence="1" id="KW-0812">Transmembrane</keyword>
<keyword evidence="4" id="KW-0012">Acyltransferase</keyword>